<evidence type="ECO:0008006" key="3">
    <source>
        <dbReference type="Google" id="ProtNLM"/>
    </source>
</evidence>
<dbReference type="AlphaFoldDB" id="I2FUR8"/>
<organism evidence="1 2">
    <name type="scientific">Ustilago hordei</name>
    <name type="common">Barley covered smut fungus</name>
    <dbReference type="NCBI Taxonomy" id="120017"/>
    <lineage>
        <taxon>Eukaryota</taxon>
        <taxon>Fungi</taxon>
        <taxon>Dikarya</taxon>
        <taxon>Basidiomycota</taxon>
        <taxon>Ustilaginomycotina</taxon>
        <taxon>Ustilaginomycetes</taxon>
        <taxon>Ustilaginales</taxon>
        <taxon>Ustilaginaceae</taxon>
        <taxon>Ustilago</taxon>
    </lineage>
</organism>
<dbReference type="STRING" id="1128400.I2FUR8"/>
<dbReference type="EMBL" id="CAGI01000157">
    <property type="protein sequence ID" value="CCF50661.1"/>
    <property type="molecule type" value="Genomic_DNA"/>
</dbReference>
<evidence type="ECO:0000313" key="2">
    <source>
        <dbReference type="Proteomes" id="UP000006174"/>
    </source>
</evidence>
<dbReference type="eggNOG" id="ENOG502TG01">
    <property type="taxonomic scope" value="Eukaryota"/>
</dbReference>
<reference evidence="1 2" key="1">
    <citation type="journal article" date="2012" name="Plant Cell">
        <title>Genome comparison of barley and maize smut fungi reveals targeted loss of RNA silencing components and species-specific presence of transposable elements.</title>
        <authorList>
            <person name="Laurie J.D."/>
            <person name="Ali S."/>
            <person name="Linning R."/>
            <person name="Mannhaupt G."/>
            <person name="Wong P."/>
            <person name="Gueldener U."/>
            <person name="Muensterkoetter M."/>
            <person name="Moore R."/>
            <person name="Kahmann R."/>
            <person name="Bakkeren G."/>
            <person name="Schirawski J."/>
        </authorList>
    </citation>
    <scope>NUCLEOTIDE SEQUENCE [LARGE SCALE GENOMIC DNA]</scope>
    <source>
        <strain evidence="2">Uh4875-4</strain>
    </source>
</reference>
<dbReference type="InterPro" id="IPR019193">
    <property type="entry name" value="UBQ-conj_enz_E2-bd_prot"/>
</dbReference>
<protein>
    <recommendedName>
        <fullName evidence="3">Yippee domain-containing protein</fullName>
    </recommendedName>
</protein>
<dbReference type="HOGENOM" id="CLU_1125237_0_0_1"/>
<keyword evidence="2" id="KW-1185">Reference proteome</keyword>
<comment type="caution">
    <text evidence="1">The sequence shown here is derived from an EMBL/GenBank/DDBJ whole genome shotgun (WGS) entry which is preliminary data.</text>
</comment>
<dbReference type="Pfam" id="PF09814">
    <property type="entry name" value="HECT_2"/>
    <property type="match status" value="1"/>
</dbReference>
<accession>I2FUR8</accession>
<gene>
    <name evidence="1" type="ORF">UHOR_06205</name>
</gene>
<evidence type="ECO:0000313" key="1">
    <source>
        <dbReference type="EMBL" id="CCF50661.1"/>
    </source>
</evidence>
<name>I2FUR8_USTHO</name>
<sequence>MCHGDQELNRSLTETAVRFSSKIQAGPHDGVEGEQVKRKTIWVGDTYLLLPRQMLDSSKVAFETQDVQTVMRCSTCHSALGEVGSGAPTSCTAGWGVGSTIKLSKYLIQPLLAARSCQRQGIWIATLLSSLQYSAASHGARRFLLHSCSSPDGVEVWLFSRACFTTSLAHFHSSVAEGQVWKGYRILFRTAQPDQQDTESVEPMQVPDPIYNWTLAALKECNTTVPAELRNVVPGWDAAYLATQTSL</sequence>
<proteinExistence type="predicted"/>
<dbReference type="Proteomes" id="UP000006174">
    <property type="component" value="Unassembled WGS sequence"/>
</dbReference>